<evidence type="ECO:0000256" key="1">
    <source>
        <dbReference type="SAM" id="MobiDB-lite"/>
    </source>
</evidence>
<evidence type="ECO:0000313" key="3">
    <source>
        <dbReference type="Proteomes" id="UP000812287"/>
    </source>
</evidence>
<dbReference type="InterPro" id="IPR036388">
    <property type="entry name" value="WH-like_DNA-bd_sf"/>
</dbReference>
<dbReference type="Gene3D" id="1.10.10.10">
    <property type="entry name" value="Winged helix-like DNA-binding domain superfamily/Winged helix DNA-binding domain"/>
    <property type="match status" value="1"/>
</dbReference>
<reference evidence="2" key="1">
    <citation type="submission" date="2020-11" db="EMBL/GenBank/DDBJ databases">
        <title>Adaptations for nitrogen fixation in a non-lichenized fungal sporocarp promotes dispersal by wood-feeding termites.</title>
        <authorList>
            <consortium name="DOE Joint Genome Institute"/>
            <person name="Koch R.A."/>
            <person name="Yoon G."/>
            <person name="Arayal U."/>
            <person name="Lail K."/>
            <person name="Amirebrahimi M."/>
            <person name="Labutti K."/>
            <person name="Lipzen A."/>
            <person name="Riley R."/>
            <person name="Barry K."/>
            <person name="Henrissat B."/>
            <person name="Grigoriev I.V."/>
            <person name="Herr J.R."/>
            <person name="Aime M.C."/>
        </authorList>
    </citation>
    <scope>NUCLEOTIDE SEQUENCE</scope>
    <source>
        <strain evidence="2">MCA 3950</strain>
    </source>
</reference>
<feature type="region of interest" description="Disordered" evidence="1">
    <location>
        <begin position="70"/>
        <end position="112"/>
    </location>
</feature>
<feature type="compositionally biased region" description="Low complexity" evidence="1">
    <location>
        <begin position="80"/>
        <end position="93"/>
    </location>
</feature>
<dbReference type="GeneID" id="66102212"/>
<keyword evidence="3" id="KW-1185">Reference proteome</keyword>
<organism evidence="2 3">
    <name type="scientific">Guyanagaster necrorhizus</name>
    <dbReference type="NCBI Taxonomy" id="856835"/>
    <lineage>
        <taxon>Eukaryota</taxon>
        <taxon>Fungi</taxon>
        <taxon>Dikarya</taxon>
        <taxon>Basidiomycota</taxon>
        <taxon>Agaricomycotina</taxon>
        <taxon>Agaricomycetes</taxon>
        <taxon>Agaricomycetidae</taxon>
        <taxon>Agaricales</taxon>
        <taxon>Marasmiineae</taxon>
        <taxon>Physalacriaceae</taxon>
        <taxon>Guyanagaster</taxon>
    </lineage>
</organism>
<name>A0A9P7VT76_9AGAR</name>
<dbReference type="EMBL" id="MU250536">
    <property type="protein sequence ID" value="KAG7445649.1"/>
    <property type="molecule type" value="Genomic_DNA"/>
</dbReference>
<gene>
    <name evidence="2" type="ORF">BT62DRAFT_170597</name>
</gene>
<comment type="caution">
    <text evidence="2">The sequence shown here is derived from an EMBL/GenBank/DDBJ whole genome shotgun (WGS) entry which is preliminary data.</text>
</comment>
<dbReference type="AlphaFoldDB" id="A0A9P7VT76"/>
<protein>
    <submittedName>
        <fullName evidence="2">Uncharacterized protein</fullName>
    </submittedName>
</protein>
<dbReference type="RefSeq" id="XP_043039149.1">
    <property type="nucleotide sequence ID" value="XM_043179916.1"/>
</dbReference>
<accession>A0A9P7VT76</accession>
<dbReference type="Proteomes" id="UP000812287">
    <property type="component" value="Unassembled WGS sequence"/>
</dbReference>
<evidence type="ECO:0000313" key="2">
    <source>
        <dbReference type="EMBL" id="KAG7445649.1"/>
    </source>
</evidence>
<proteinExistence type="predicted"/>
<sequence length="127" mass="14557">MFADMLCVSLCYDGNCLTIEKKLICRYFGEDISSDADKDYCHSMCDVCKYPRETRQRKYKLTPHEDAGRIANEWQKRNSRTSSSDDVSASNTAWKRPNSFSGTSNFEPKAKKPKSQIYASMLTLLQC</sequence>